<evidence type="ECO:0000256" key="4">
    <source>
        <dbReference type="ARBA" id="ARBA00022692"/>
    </source>
</evidence>
<dbReference type="PROSITE" id="PS00216">
    <property type="entry name" value="SUGAR_TRANSPORT_1"/>
    <property type="match status" value="1"/>
</dbReference>
<evidence type="ECO:0000256" key="5">
    <source>
        <dbReference type="ARBA" id="ARBA00022989"/>
    </source>
</evidence>
<keyword evidence="5 7" id="KW-1133">Transmembrane helix</keyword>
<dbReference type="PANTHER" id="PTHR23504:SF32">
    <property type="entry name" value="HIPPOCAMPUS ABUNDANT TRANSCRIPT-LIKE PROTEIN 1"/>
    <property type="match status" value="1"/>
</dbReference>
<dbReference type="AlphaFoldDB" id="A0A3Q3CKC5"/>
<evidence type="ECO:0008006" key="10">
    <source>
        <dbReference type="Google" id="ProtNLM"/>
    </source>
</evidence>
<dbReference type="SUPFAM" id="SSF103473">
    <property type="entry name" value="MFS general substrate transporter"/>
    <property type="match status" value="1"/>
</dbReference>
<dbReference type="GO" id="GO:0022857">
    <property type="term" value="F:transmembrane transporter activity"/>
    <property type="evidence" value="ECO:0007669"/>
    <property type="project" value="InterPro"/>
</dbReference>
<accession>A0A3Q3CKC5</accession>
<dbReference type="PANTHER" id="PTHR23504">
    <property type="entry name" value="MAJOR FACILITATOR SUPERFAMILY DOMAIN-CONTAINING PROTEIN 10"/>
    <property type="match status" value="1"/>
</dbReference>
<dbReference type="OMA" id="IPFMRIN"/>
<dbReference type="Proteomes" id="UP000264840">
    <property type="component" value="Unplaced"/>
</dbReference>
<organism evidence="8 9">
    <name type="scientific">Haplochromis burtoni</name>
    <name type="common">Burton's mouthbrooder</name>
    <name type="synonym">Chromis burtoni</name>
    <dbReference type="NCBI Taxonomy" id="8153"/>
    <lineage>
        <taxon>Eukaryota</taxon>
        <taxon>Metazoa</taxon>
        <taxon>Chordata</taxon>
        <taxon>Craniata</taxon>
        <taxon>Vertebrata</taxon>
        <taxon>Euteleostomi</taxon>
        <taxon>Actinopterygii</taxon>
        <taxon>Neopterygii</taxon>
        <taxon>Teleostei</taxon>
        <taxon>Neoteleostei</taxon>
        <taxon>Acanthomorphata</taxon>
        <taxon>Ovalentaria</taxon>
        <taxon>Cichlomorphae</taxon>
        <taxon>Cichliformes</taxon>
        <taxon>Cichlidae</taxon>
        <taxon>African cichlids</taxon>
        <taxon>Pseudocrenilabrinae</taxon>
        <taxon>Haplochromini</taxon>
        <taxon>Haplochromis</taxon>
    </lineage>
</organism>
<dbReference type="InterPro" id="IPR005829">
    <property type="entry name" value="Sugar_transporter_CS"/>
</dbReference>
<keyword evidence="3" id="KW-0813">Transport</keyword>
<dbReference type="InterPro" id="IPR036259">
    <property type="entry name" value="MFS_trans_sf"/>
</dbReference>
<keyword evidence="6 7" id="KW-0472">Membrane</keyword>
<comment type="similarity">
    <text evidence="2">Belongs to the major facilitator superfamily.</text>
</comment>
<evidence type="ECO:0000256" key="2">
    <source>
        <dbReference type="ARBA" id="ARBA00008335"/>
    </source>
</evidence>
<keyword evidence="4 7" id="KW-0812">Transmembrane</keyword>
<proteinExistence type="inferred from homology"/>
<name>A0A3Q3CKC5_HAPBU</name>
<keyword evidence="9" id="KW-1185">Reference proteome</keyword>
<reference evidence="8" key="1">
    <citation type="submission" date="2025-08" db="UniProtKB">
        <authorList>
            <consortium name="Ensembl"/>
        </authorList>
    </citation>
    <scope>IDENTIFICATION</scope>
</reference>
<comment type="subcellular location">
    <subcellularLocation>
        <location evidence="1">Membrane</location>
        <topology evidence="1">Multi-pass membrane protein</topology>
    </subcellularLocation>
</comment>
<evidence type="ECO:0000256" key="7">
    <source>
        <dbReference type="SAM" id="Phobius"/>
    </source>
</evidence>
<dbReference type="Gene3D" id="1.20.1250.20">
    <property type="entry name" value="MFS general substrate transporter like domains"/>
    <property type="match status" value="1"/>
</dbReference>
<dbReference type="Ensembl" id="ENSHBUT00000008375.1">
    <property type="protein sequence ID" value="ENSHBUP00000024517.1"/>
    <property type="gene ID" value="ENSHBUG00000005969.1"/>
</dbReference>
<evidence type="ECO:0000313" key="8">
    <source>
        <dbReference type="Ensembl" id="ENSHBUP00000024517.1"/>
    </source>
</evidence>
<sequence length="130" mass="14577">YFEKPPPEVQLVTRAALTFVPVRVRADAKKENLPQLSPAFPPVTHAVVVIFLEFFAWGLLTTPMLTVLRDVFPQHTFLMNGLVQGVKGFLSFLSAPLIGALSDIWGRKSFLLMTVFFTCAPIPFMKISPW</sequence>
<dbReference type="GO" id="GO:0016020">
    <property type="term" value="C:membrane"/>
    <property type="evidence" value="ECO:0007669"/>
    <property type="project" value="UniProtKB-SubCell"/>
</dbReference>
<evidence type="ECO:0000256" key="3">
    <source>
        <dbReference type="ARBA" id="ARBA00022448"/>
    </source>
</evidence>
<reference evidence="8" key="2">
    <citation type="submission" date="2025-09" db="UniProtKB">
        <authorList>
            <consortium name="Ensembl"/>
        </authorList>
    </citation>
    <scope>IDENTIFICATION</scope>
</reference>
<evidence type="ECO:0000313" key="9">
    <source>
        <dbReference type="Proteomes" id="UP000264840"/>
    </source>
</evidence>
<evidence type="ECO:0000256" key="1">
    <source>
        <dbReference type="ARBA" id="ARBA00004141"/>
    </source>
</evidence>
<dbReference type="GeneTree" id="ENSGT00940000156081"/>
<protein>
    <recommendedName>
        <fullName evidence="10">Major facilitator superfamily (MFS) profile domain-containing protein</fullName>
    </recommendedName>
</protein>
<feature type="transmembrane region" description="Helical" evidence="7">
    <location>
        <begin position="43"/>
        <end position="65"/>
    </location>
</feature>
<evidence type="ECO:0000256" key="6">
    <source>
        <dbReference type="ARBA" id="ARBA00023136"/>
    </source>
</evidence>